<accession>A0A8D8LKY1</accession>
<name>A0A8D8LKY1_9HEMI</name>
<proteinExistence type="predicted"/>
<evidence type="ECO:0000256" key="1">
    <source>
        <dbReference type="SAM" id="SignalP"/>
    </source>
</evidence>
<organism evidence="2">
    <name type="scientific">Cacopsylla melanoneura</name>
    <dbReference type="NCBI Taxonomy" id="428564"/>
    <lineage>
        <taxon>Eukaryota</taxon>
        <taxon>Metazoa</taxon>
        <taxon>Ecdysozoa</taxon>
        <taxon>Arthropoda</taxon>
        <taxon>Hexapoda</taxon>
        <taxon>Insecta</taxon>
        <taxon>Pterygota</taxon>
        <taxon>Neoptera</taxon>
        <taxon>Paraneoptera</taxon>
        <taxon>Hemiptera</taxon>
        <taxon>Sternorrhyncha</taxon>
        <taxon>Psylloidea</taxon>
        <taxon>Psyllidae</taxon>
        <taxon>Psyllinae</taxon>
        <taxon>Cacopsylla</taxon>
    </lineage>
</organism>
<reference evidence="2" key="1">
    <citation type="submission" date="2021-05" db="EMBL/GenBank/DDBJ databases">
        <authorList>
            <person name="Alioto T."/>
            <person name="Alioto T."/>
            <person name="Gomez Garrido J."/>
        </authorList>
    </citation>
    <scope>NUCLEOTIDE SEQUENCE</scope>
</reference>
<dbReference type="AlphaFoldDB" id="A0A8D8LKY1"/>
<dbReference type="EMBL" id="HBUF01024811">
    <property type="protein sequence ID" value="CAG6612530.1"/>
    <property type="molecule type" value="Transcribed_RNA"/>
</dbReference>
<feature type="signal peptide" evidence="1">
    <location>
        <begin position="1"/>
        <end position="23"/>
    </location>
</feature>
<feature type="chain" id="PRO_5036261320" description="Secreted protein" evidence="1">
    <location>
        <begin position="24"/>
        <end position="99"/>
    </location>
</feature>
<sequence>MCCIGVVRSTILCVCCLLTFCFASPSSSRCTFHPRCVFYQLSPCTSCSWRHSSGSTRCVSIFGGRLEISGPPVWTKPRRLSVSACTSCMPGVSPWLFLG</sequence>
<dbReference type="EMBL" id="HBUF01024810">
    <property type="protein sequence ID" value="CAG6612528.1"/>
    <property type="molecule type" value="Transcribed_RNA"/>
</dbReference>
<protein>
    <recommendedName>
        <fullName evidence="3">Secreted protein</fullName>
    </recommendedName>
</protein>
<evidence type="ECO:0000313" key="2">
    <source>
        <dbReference type="EMBL" id="CAG6612530.1"/>
    </source>
</evidence>
<dbReference type="EMBL" id="HBUF01024812">
    <property type="protein sequence ID" value="CAG6612532.1"/>
    <property type="molecule type" value="Transcribed_RNA"/>
</dbReference>
<evidence type="ECO:0008006" key="3">
    <source>
        <dbReference type="Google" id="ProtNLM"/>
    </source>
</evidence>
<keyword evidence="1" id="KW-0732">Signal</keyword>